<dbReference type="InterPro" id="IPR001932">
    <property type="entry name" value="PPM-type_phosphatase-like_dom"/>
</dbReference>
<dbReference type="CDD" id="cd00143">
    <property type="entry name" value="PP2Cc"/>
    <property type="match status" value="1"/>
</dbReference>
<dbReference type="PANTHER" id="PTHR13832">
    <property type="entry name" value="PROTEIN PHOSPHATASE 2C"/>
    <property type="match status" value="1"/>
</dbReference>
<dbReference type="SUPFAM" id="SSF81606">
    <property type="entry name" value="PP2C-like"/>
    <property type="match status" value="1"/>
</dbReference>
<dbReference type="EMBL" id="NHYE01005640">
    <property type="protein sequence ID" value="PPQ66035.1"/>
    <property type="molecule type" value="Genomic_DNA"/>
</dbReference>
<dbReference type="AlphaFoldDB" id="A0A409VIG7"/>
<feature type="compositionally biased region" description="Polar residues" evidence="1">
    <location>
        <begin position="372"/>
        <end position="391"/>
    </location>
</feature>
<dbReference type="Proteomes" id="UP000284706">
    <property type="component" value="Unassembled WGS sequence"/>
</dbReference>
<feature type="domain" description="PPM-type phosphatase" evidence="2">
    <location>
        <begin position="58"/>
        <end position="485"/>
    </location>
</feature>
<reference evidence="3 4" key="1">
    <citation type="journal article" date="2018" name="Evol. Lett.">
        <title>Horizontal gene cluster transfer increased hallucinogenic mushroom diversity.</title>
        <authorList>
            <person name="Reynolds H.T."/>
            <person name="Vijayakumar V."/>
            <person name="Gluck-Thaler E."/>
            <person name="Korotkin H.B."/>
            <person name="Matheny P.B."/>
            <person name="Slot J.C."/>
        </authorList>
    </citation>
    <scope>NUCLEOTIDE SEQUENCE [LARGE SCALE GENOMIC DNA]</scope>
    <source>
        <strain evidence="3 4">SRW20</strain>
    </source>
</reference>
<evidence type="ECO:0000313" key="4">
    <source>
        <dbReference type="Proteomes" id="UP000284706"/>
    </source>
</evidence>
<gene>
    <name evidence="3" type="ORF">CVT26_010791</name>
</gene>
<dbReference type="Gene3D" id="3.60.40.10">
    <property type="entry name" value="PPM-type phosphatase domain"/>
    <property type="match status" value="1"/>
</dbReference>
<evidence type="ECO:0000313" key="3">
    <source>
        <dbReference type="EMBL" id="PPQ66035.1"/>
    </source>
</evidence>
<dbReference type="InParanoid" id="A0A409VIG7"/>
<evidence type="ECO:0000256" key="1">
    <source>
        <dbReference type="SAM" id="MobiDB-lite"/>
    </source>
</evidence>
<sequence>MLVERASSYNWAYSEDIPGNRCGPEDGPWPRSYQVLGEEELWRELRILAKPQSSQLGKYKADSINFQPSPTTKTQDRYVVTQLEVHGRLWTFTGVFDGHLGDVTVEHVAHHLPIIVRDFLREGGDATRDGKYAPGDISELLSKAMMAFDDAIAHDVLDLFGGSIEKLDDYTDAQIRAIINDQHTGGVNWRKVRLCMYGTTALVALIDPDHKDLWIANLGDCQAIMASPGSNSKDWNIEVLTASHNGDNDAELERVRRSHPGEPECIVDRRVLGALAPTRCFGDIPFKQPPAFTRRILYNLFPGFHNTSPWEEFLRRNRTPPYITAEPQIIHRRLDGDEATVANGNSRSSPPPSGSRSSSKSSMYRNKFWAGSKSQNQHQNGSAQTHSSSSPAGPRFLILTSDGFADLCDGEGQKRVIESWARGMVARNPPESVTDAEPGSRQDNMALRLLRRAVGGDDRFGVSRVLTLDMDAAWIDDTSIVVQTL</sequence>
<keyword evidence="4" id="KW-1185">Reference proteome</keyword>
<name>A0A409VIG7_9AGAR</name>
<dbReference type="Pfam" id="PF00481">
    <property type="entry name" value="PP2C"/>
    <property type="match status" value="1"/>
</dbReference>
<dbReference type="SMART" id="SM00332">
    <property type="entry name" value="PP2Cc"/>
    <property type="match status" value="1"/>
</dbReference>
<dbReference type="PROSITE" id="PS51746">
    <property type="entry name" value="PPM_2"/>
    <property type="match status" value="1"/>
</dbReference>
<accession>A0A409VIG7</accession>
<proteinExistence type="predicted"/>
<protein>
    <recommendedName>
        <fullName evidence="2">PPM-type phosphatase domain-containing protein</fullName>
    </recommendedName>
</protein>
<organism evidence="3 4">
    <name type="scientific">Gymnopilus dilepis</name>
    <dbReference type="NCBI Taxonomy" id="231916"/>
    <lineage>
        <taxon>Eukaryota</taxon>
        <taxon>Fungi</taxon>
        <taxon>Dikarya</taxon>
        <taxon>Basidiomycota</taxon>
        <taxon>Agaricomycotina</taxon>
        <taxon>Agaricomycetes</taxon>
        <taxon>Agaricomycetidae</taxon>
        <taxon>Agaricales</taxon>
        <taxon>Agaricineae</taxon>
        <taxon>Hymenogastraceae</taxon>
        <taxon>Gymnopilus</taxon>
    </lineage>
</organism>
<dbReference type="InterPro" id="IPR015655">
    <property type="entry name" value="PP2C"/>
</dbReference>
<dbReference type="OrthoDB" id="420076at2759"/>
<dbReference type="STRING" id="231916.A0A409VIG7"/>
<feature type="region of interest" description="Disordered" evidence="1">
    <location>
        <begin position="340"/>
        <end position="395"/>
    </location>
</feature>
<evidence type="ECO:0000259" key="2">
    <source>
        <dbReference type="PROSITE" id="PS51746"/>
    </source>
</evidence>
<dbReference type="PANTHER" id="PTHR13832:SF792">
    <property type="entry name" value="GM14286P"/>
    <property type="match status" value="1"/>
</dbReference>
<dbReference type="InterPro" id="IPR036457">
    <property type="entry name" value="PPM-type-like_dom_sf"/>
</dbReference>
<dbReference type="GO" id="GO:0004722">
    <property type="term" value="F:protein serine/threonine phosphatase activity"/>
    <property type="evidence" value="ECO:0007669"/>
    <property type="project" value="InterPro"/>
</dbReference>
<comment type="caution">
    <text evidence="3">The sequence shown here is derived from an EMBL/GenBank/DDBJ whole genome shotgun (WGS) entry which is preliminary data.</text>
</comment>